<evidence type="ECO:0000256" key="1">
    <source>
        <dbReference type="ARBA" id="ARBA00022679"/>
    </source>
</evidence>
<evidence type="ECO:0000256" key="4">
    <source>
        <dbReference type="ARBA" id="ARBA00023052"/>
    </source>
</evidence>
<dbReference type="NCBIfam" id="TIGR00173">
    <property type="entry name" value="menD"/>
    <property type="match status" value="1"/>
</dbReference>
<dbReference type="PANTHER" id="PTHR42916:SF1">
    <property type="entry name" value="PROTEIN PHYLLO, CHLOROPLASTIC"/>
    <property type="match status" value="1"/>
</dbReference>
<comment type="cofactor">
    <cofactor evidence="6">
        <name>Mg(2+)</name>
        <dbReference type="ChEBI" id="CHEBI:18420"/>
    </cofactor>
    <cofactor evidence="6">
        <name>Mn(2+)</name>
        <dbReference type="ChEBI" id="CHEBI:29035"/>
    </cofactor>
</comment>
<keyword evidence="4 6" id="KW-0786">Thiamine pyrophosphate</keyword>
<sequence>MGLDFRNINTVWSSLIVDTFAKLGLENAIICPGSRSTPLTIAFAQHPTIKTIPILDERSGSFFALGMAKSSHKPVVLVCTSGTAGANFFPAIIEAKYSHIPLIILTGDRPPELRECHAGQTINQVNLYGNYPQWQTELSLPSTDLERLFYLRQNIIHGWEKSIYPTGGIVHFNIPFREPLAPTKQLNYTQQEIENINHILAESTFKMSPLKINYDGNYQEIISQWQQYQKGIIIAGVDCPDNPSLYTSAIALLAQQLKFPILAEALSPIRNHYPSHSNLICTYDTILRNQENREKLKPEIIILIGEYPTSKELRKWLTENKTLTYIITPTLDNLDALHSHTQHLRINIINLVKNIQEKPTHKDTKKNEIYLKQWLNINEKIQNKIDHIMDNHQELFEGKISWLLSKNLPPHIPIFIANSMSVRYAEYFWQPNQNPREIYFSRGANGIDGTLSTALGIAQEKHQAVLLTGDLALLHDTNGFLINQHLSGSLTIILVNNHGGGIFEMLPIAEFNNIFEEYFATPQNIDFKHLTQTYNVKYKLIENWQELINNIKNLSSQGITLLEIKTNRKYDSWWLKNQLPNLSKS</sequence>
<dbReference type="InterPro" id="IPR012001">
    <property type="entry name" value="Thiamin_PyroP_enz_TPP-bd_dom"/>
</dbReference>
<evidence type="ECO:0000259" key="8">
    <source>
        <dbReference type="Pfam" id="PF02776"/>
    </source>
</evidence>
<proteinExistence type="inferred from homology"/>
<comment type="pathway">
    <text evidence="6">Quinol/quinone metabolism; 1,4-dihydroxy-2-naphthoate biosynthesis; 1,4-dihydroxy-2-naphthoate from chorismate: step 2/7.</text>
</comment>
<dbReference type="SUPFAM" id="SSF52518">
    <property type="entry name" value="Thiamin diphosphate-binding fold (THDP-binding)"/>
    <property type="match status" value="2"/>
</dbReference>
<comment type="similarity">
    <text evidence="6">Belongs to the TPP enzyme family. MenD subfamily.</text>
</comment>
<dbReference type="CDD" id="cd07037">
    <property type="entry name" value="TPP_PYR_MenD"/>
    <property type="match status" value="1"/>
</dbReference>
<gene>
    <name evidence="6 10" type="primary">menD</name>
    <name evidence="10" type="ORF">IQ215_08600</name>
</gene>
<keyword evidence="2 6" id="KW-0479">Metal-binding</keyword>
<dbReference type="CDD" id="cd02009">
    <property type="entry name" value="TPP_SHCHC_synthase"/>
    <property type="match status" value="1"/>
</dbReference>
<feature type="domain" description="Menaquinone biosynthesis protein MenD middle" evidence="9">
    <location>
        <begin position="220"/>
        <end position="416"/>
    </location>
</feature>
<feature type="domain" description="Thiamine pyrophosphate enzyme N-terminal TPP-binding" evidence="8">
    <location>
        <begin position="14"/>
        <end position="126"/>
    </location>
</feature>
<dbReference type="EC" id="2.2.1.9" evidence="6"/>
<organism evidence="10 11">
    <name type="scientific">Cyanobacterium stanieri LEGE 03274</name>
    <dbReference type="NCBI Taxonomy" id="1828756"/>
    <lineage>
        <taxon>Bacteria</taxon>
        <taxon>Bacillati</taxon>
        <taxon>Cyanobacteriota</taxon>
        <taxon>Cyanophyceae</taxon>
        <taxon>Oscillatoriophycideae</taxon>
        <taxon>Chroococcales</taxon>
        <taxon>Geminocystaceae</taxon>
        <taxon>Cyanobacterium</taxon>
    </lineage>
</organism>
<feature type="domain" description="Thiamine pyrophosphate enzyme TPP-binding" evidence="7">
    <location>
        <begin position="425"/>
        <end position="563"/>
    </location>
</feature>
<protein>
    <recommendedName>
        <fullName evidence="6">2-succinyl-5-enolpyruvyl-6-hydroxy-3-cyclohexene-1-carboxylate synthase</fullName>
        <shortName evidence="6">SEPHCHC synthase</shortName>
        <ecNumber evidence="6">2.2.1.9</ecNumber>
    </recommendedName>
</protein>
<dbReference type="Pfam" id="PF02776">
    <property type="entry name" value="TPP_enzyme_N"/>
    <property type="match status" value="1"/>
</dbReference>
<comment type="catalytic activity">
    <reaction evidence="6">
        <text>isochorismate + 2-oxoglutarate + H(+) = 5-enolpyruvoyl-6-hydroxy-2-succinyl-cyclohex-3-ene-1-carboxylate + CO2</text>
        <dbReference type="Rhea" id="RHEA:25593"/>
        <dbReference type="ChEBI" id="CHEBI:15378"/>
        <dbReference type="ChEBI" id="CHEBI:16526"/>
        <dbReference type="ChEBI" id="CHEBI:16810"/>
        <dbReference type="ChEBI" id="CHEBI:29780"/>
        <dbReference type="ChEBI" id="CHEBI:58818"/>
        <dbReference type="EC" id="2.2.1.9"/>
    </reaction>
</comment>
<dbReference type="PIRSF" id="PIRSF004983">
    <property type="entry name" value="MenD"/>
    <property type="match status" value="1"/>
</dbReference>
<dbReference type="InterPro" id="IPR032264">
    <property type="entry name" value="MenD_middle"/>
</dbReference>
<evidence type="ECO:0000313" key="11">
    <source>
        <dbReference type="Proteomes" id="UP000654604"/>
    </source>
</evidence>
<dbReference type="RefSeq" id="WP_193800905.1">
    <property type="nucleotide sequence ID" value="NZ_JADEWC010000016.1"/>
</dbReference>
<dbReference type="Proteomes" id="UP000654604">
    <property type="component" value="Unassembled WGS sequence"/>
</dbReference>
<evidence type="ECO:0000259" key="9">
    <source>
        <dbReference type="Pfam" id="PF16582"/>
    </source>
</evidence>
<keyword evidence="3 6" id="KW-0460">Magnesium</keyword>
<reference evidence="10 11" key="1">
    <citation type="submission" date="2020-10" db="EMBL/GenBank/DDBJ databases">
        <authorList>
            <person name="Castelo-Branco R."/>
            <person name="Eusebio N."/>
            <person name="Adriana R."/>
            <person name="Vieira A."/>
            <person name="Brugerolle De Fraissinette N."/>
            <person name="Rezende De Castro R."/>
            <person name="Schneider M.P."/>
            <person name="Vasconcelos V."/>
            <person name="Leao P.N."/>
        </authorList>
    </citation>
    <scope>NUCLEOTIDE SEQUENCE [LARGE SCALE GENOMIC DNA]</scope>
    <source>
        <strain evidence="10 11">LEGE 03274</strain>
    </source>
</reference>
<dbReference type="Pfam" id="PF02775">
    <property type="entry name" value="TPP_enzyme_C"/>
    <property type="match status" value="1"/>
</dbReference>
<dbReference type="Pfam" id="PF16582">
    <property type="entry name" value="TPP_enzyme_M_2"/>
    <property type="match status" value="1"/>
</dbReference>
<comment type="caution">
    <text evidence="10">The sequence shown here is derived from an EMBL/GenBank/DDBJ whole genome shotgun (WGS) entry which is preliminary data.</text>
</comment>
<evidence type="ECO:0000256" key="6">
    <source>
        <dbReference type="HAMAP-Rule" id="MF_01659"/>
    </source>
</evidence>
<dbReference type="PANTHER" id="PTHR42916">
    <property type="entry name" value="2-SUCCINYL-5-ENOLPYRUVYL-6-HYDROXY-3-CYCLOHEXENE-1-CARBOXYLATE SYNTHASE"/>
    <property type="match status" value="1"/>
</dbReference>
<comment type="cofactor">
    <cofactor evidence="6">
        <name>thiamine diphosphate</name>
        <dbReference type="ChEBI" id="CHEBI:58937"/>
    </cofactor>
    <text evidence="6">Binds 1 thiamine pyrophosphate per subunit.</text>
</comment>
<keyword evidence="5 6" id="KW-0464">Manganese</keyword>
<dbReference type="InterPro" id="IPR004433">
    <property type="entry name" value="MenaQ_synth_MenD"/>
</dbReference>
<evidence type="ECO:0000313" key="10">
    <source>
        <dbReference type="EMBL" id="MBE9222754.1"/>
    </source>
</evidence>
<dbReference type="Gene3D" id="3.40.50.970">
    <property type="match status" value="2"/>
</dbReference>
<evidence type="ECO:0000256" key="2">
    <source>
        <dbReference type="ARBA" id="ARBA00022723"/>
    </source>
</evidence>
<evidence type="ECO:0000256" key="5">
    <source>
        <dbReference type="ARBA" id="ARBA00023211"/>
    </source>
</evidence>
<dbReference type="EMBL" id="JADEWC010000016">
    <property type="protein sequence ID" value="MBE9222754.1"/>
    <property type="molecule type" value="Genomic_DNA"/>
</dbReference>
<dbReference type="GO" id="GO:0070204">
    <property type="term" value="F:2-succinyl-5-enolpyruvyl-6-hydroxy-3-cyclohexene-1-carboxylic-acid synthase activity"/>
    <property type="evidence" value="ECO:0007669"/>
    <property type="project" value="UniProtKB-EC"/>
</dbReference>
<name>A0ABR9V7E9_9CHRO</name>
<comment type="subunit">
    <text evidence="6">Homodimer.</text>
</comment>
<dbReference type="InterPro" id="IPR029061">
    <property type="entry name" value="THDP-binding"/>
</dbReference>
<keyword evidence="1 6" id="KW-0808">Transferase</keyword>
<comment type="pathway">
    <text evidence="6">Cofactor biosynthesis; phylloquinone biosynthesis.</text>
</comment>
<evidence type="ECO:0000256" key="3">
    <source>
        <dbReference type="ARBA" id="ARBA00022842"/>
    </source>
</evidence>
<comment type="function">
    <text evidence="6">Catalyzes the thiamine diphosphate-dependent decarboxylation of 2-oxoglutarate and the subsequent addition of the resulting succinic semialdehyde-thiamine pyrophosphate anion to isochorismate to yield 2-succinyl-5-enolpyruvyl-6-hydroxy-3-cyclohexene-1-carboxylate (SEPHCHC).</text>
</comment>
<accession>A0ABR9V7E9</accession>
<dbReference type="Gene3D" id="3.40.50.1220">
    <property type="entry name" value="TPP-binding domain"/>
    <property type="match status" value="1"/>
</dbReference>
<dbReference type="InterPro" id="IPR011766">
    <property type="entry name" value="TPP_enzyme_TPP-bd"/>
</dbReference>
<keyword evidence="11" id="KW-1185">Reference proteome</keyword>
<dbReference type="HAMAP" id="MF_01659">
    <property type="entry name" value="MenD"/>
    <property type="match status" value="1"/>
</dbReference>
<evidence type="ECO:0000259" key="7">
    <source>
        <dbReference type="Pfam" id="PF02775"/>
    </source>
</evidence>